<evidence type="ECO:0000313" key="2">
    <source>
        <dbReference type="EMBL" id="KAA0052333.1"/>
    </source>
</evidence>
<reference evidence="4 5" key="1">
    <citation type="submission" date="2019-08" db="EMBL/GenBank/DDBJ databases">
        <title>Draft genome sequences of two oriental melons (Cucumis melo L. var makuwa).</title>
        <authorList>
            <person name="Kwon S.-Y."/>
        </authorList>
    </citation>
    <scope>NUCLEOTIDE SEQUENCE [LARGE SCALE GENOMIC DNA]</scope>
    <source>
        <strain evidence="5">cv. Chang Bougi</strain>
        <strain evidence="4">cv. SW 3</strain>
        <tissue evidence="3">Leaf</tissue>
    </source>
</reference>
<name>A0A5D3BQC5_CUCMM</name>
<evidence type="ECO:0000313" key="5">
    <source>
        <dbReference type="Proteomes" id="UP000321947"/>
    </source>
</evidence>
<dbReference type="AlphaFoldDB" id="A0A5D3BQC5"/>
<sequence length="202" mass="22680">MTMVQLYLCLSKMTMTVQLHFHSPKMMTMKQLYLHLSKMTMMMKLHLYSPQDDNDDDNDGAAPLMHLQDNDGAPLMRLQDNDGGVALPPSLQDEDDSAALSPPLQKDNGGGLMANVESSHSRSWITDEETKRRCPIVPTREVDLTANARSSPSRSCIADDKTERRCLIVPTRTVDLRQIINCPLVEVGSLTMKQNKDVCRSY</sequence>
<evidence type="ECO:0000256" key="1">
    <source>
        <dbReference type="SAM" id="MobiDB-lite"/>
    </source>
</evidence>
<gene>
    <name evidence="3" type="ORF">E5676_scaffold113G001570</name>
    <name evidence="2" type="ORF">E6C27_scaffold207G001710</name>
</gene>
<feature type="region of interest" description="Disordered" evidence="1">
    <location>
        <begin position="50"/>
        <end position="129"/>
    </location>
</feature>
<comment type="caution">
    <text evidence="3">The sequence shown here is derived from an EMBL/GenBank/DDBJ whole genome shotgun (WGS) entry which is preliminary data.</text>
</comment>
<dbReference type="EMBL" id="SSTE01010863">
    <property type="protein sequence ID" value="KAA0052333.1"/>
    <property type="molecule type" value="Genomic_DNA"/>
</dbReference>
<protein>
    <submittedName>
        <fullName evidence="3">Uncharacterized protein</fullName>
    </submittedName>
</protein>
<accession>A0A5D3BQC5</accession>
<evidence type="ECO:0000313" key="3">
    <source>
        <dbReference type="EMBL" id="TYK01893.1"/>
    </source>
</evidence>
<evidence type="ECO:0000313" key="4">
    <source>
        <dbReference type="Proteomes" id="UP000321393"/>
    </source>
</evidence>
<organism evidence="3 5">
    <name type="scientific">Cucumis melo var. makuwa</name>
    <name type="common">Oriental melon</name>
    <dbReference type="NCBI Taxonomy" id="1194695"/>
    <lineage>
        <taxon>Eukaryota</taxon>
        <taxon>Viridiplantae</taxon>
        <taxon>Streptophyta</taxon>
        <taxon>Embryophyta</taxon>
        <taxon>Tracheophyta</taxon>
        <taxon>Spermatophyta</taxon>
        <taxon>Magnoliopsida</taxon>
        <taxon>eudicotyledons</taxon>
        <taxon>Gunneridae</taxon>
        <taxon>Pentapetalae</taxon>
        <taxon>rosids</taxon>
        <taxon>fabids</taxon>
        <taxon>Cucurbitales</taxon>
        <taxon>Cucurbitaceae</taxon>
        <taxon>Benincaseae</taxon>
        <taxon>Cucumis</taxon>
    </lineage>
</organism>
<proteinExistence type="predicted"/>
<dbReference type="Proteomes" id="UP000321947">
    <property type="component" value="Unassembled WGS sequence"/>
</dbReference>
<dbReference type="Proteomes" id="UP000321393">
    <property type="component" value="Unassembled WGS sequence"/>
</dbReference>
<dbReference type="EMBL" id="SSTD01015999">
    <property type="protein sequence ID" value="TYK01893.1"/>
    <property type="molecule type" value="Genomic_DNA"/>
</dbReference>